<accession>A0A1H3YD74</accession>
<evidence type="ECO:0000259" key="1">
    <source>
        <dbReference type="Pfam" id="PF09346"/>
    </source>
</evidence>
<dbReference type="RefSeq" id="WP_074672356.1">
    <property type="nucleotide sequence ID" value="NZ_FNQG01000008.1"/>
</dbReference>
<proteinExistence type="predicted"/>
<protein>
    <submittedName>
        <fullName evidence="2">SMI1 / KNR4 family (SUKH-1)</fullName>
    </submittedName>
</protein>
<dbReference type="OrthoDB" id="2635342at2"/>
<dbReference type="Gene3D" id="3.40.1580.10">
    <property type="entry name" value="SMI1/KNR4-like"/>
    <property type="match status" value="1"/>
</dbReference>
<dbReference type="Proteomes" id="UP000183469">
    <property type="component" value="Unassembled WGS sequence"/>
</dbReference>
<reference evidence="2 3" key="1">
    <citation type="submission" date="2016-10" db="EMBL/GenBank/DDBJ databases">
        <authorList>
            <person name="de Groot N.N."/>
        </authorList>
    </citation>
    <scope>NUCLEOTIDE SEQUENCE [LARGE SCALE GENOMIC DNA]</scope>
    <source>
        <strain evidence="2 3">DSM 2872</strain>
    </source>
</reference>
<dbReference type="InterPro" id="IPR018958">
    <property type="entry name" value="Knr4/Smi1-like_dom"/>
</dbReference>
<evidence type="ECO:0000313" key="2">
    <source>
        <dbReference type="EMBL" id="SEA09590.1"/>
    </source>
</evidence>
<evidence type="ECO:0000313" key="3">
    <source>
        <dbReference type="Proteomes" id="UP000183469"/>
    </source>
</evidence>
<dbReference type="EMBL" id="FNQG01000008">
    <property type="protein sequence ID" value="SEA09590.1"/>
    <property type="molecule type" value="Genomic_DNA"/>
</dbReference>
<dbReference type="Pfam" id="PF09346">
    <property type="entry name" value="SMI1_KNR4"/>
    <property type="match status" value="1"/>
</dbReference>
<dbReference type="SUPFAM" id="SSF160631">
    <property type="entry name" value="SMI1/KNR4-like"/>
    <property type="match status" value="1"/>
</dbReference>
<dbReference type="InterPro" id="IPR037883">
    <property type="entry name" value="Knr4/Smi1-like_sf"/>
</dbReference>
<feature type="domain" description="Knr4/Smi1-like" evidence="1">
    <location>
        <begin position="32"/>
        <end position="151"/>
    </location>
</feature>
<dbReference type="AlphaFoldDB" id="A0A1H3YD74"/>
<name>A0A1H3YD74_SELRU</name>
<gene>
    <name evidence="2" type="ORF">SAMN05660648_01911</name>
</gene>
<sequence>MSFCDYFKQYIHDPADSIRDKHVFYRIDDWYDEVKNTEKELGITIPEELKEIYKELGYGFLCASDDNFCVNRIMPPAELVDFYLGRDIYEFNEVREDYADSHYNLNSGKLVFFEQDSDFFLTVGLTPDDQGRYPVDALGQKIADSVQEFLMKMDKKTNYYFDMFPNEY</sequence>
<organism evidence="2 3">
    <name type="scientific">Selenomonas ruminantium</name>
    <dbReference type="NCBI Taxonomy" id="971"/>
    <lineage>
        <taxon>Bacteria</taxon>
        <taxon>Bacillati</taxon>
        <taxon>Bacillota</taxon>
        <taxon>Negativicutes</taxon>
        <taxon>Selenomonadales</taxon>
        <taxon>Selenomonadaceae</taxon>
        <taxon>Selenomonas</taxon>
    </lineage>
</organism>